<dbReference type="PRINTS" id="PR00032">
    <property type="entry name" value="HTHARAC"/>
</dbReference>
<dbReference type="InterPro" id="IPR018060">
    <property type="entry name" value="HTH_AraC"/>
</dbReference>
<proteinExistence type="predicted"/>
<keyword evidence="2" id="KW-0238">DNA-binding</keyword>
<accession>A0A9D1Y9T2</accession>
<dbReference type="SUPFAM" id="SSF51215">
    <property type="entry name" value="Regulatory protein AraC"/>
    <property type="match status" value="1"/>
</dbReference>
<feature type="domain" description="HTH araC/xylS-type" evidence="4">
    <location>
        <begin position="154"/>
        <end position="252"/>
    </location>
</feature>
<dbReference type="PANTHER" id="PTHR43280:SF2">
    <property type="entry name" value="HTH-TYPE TRANSCRIPTIONAL REGULATOR EXSA"/>
    <property type="match status" value="1"/>
</dbReference>
<evidence type="ECO:0000259" key="4">
    <source>
        <dbReference type="PROSITE" id="PS01124"/>
    </source>
</evidence>
<dbReference type="InterPro" id="IPR018062">
    <property type="entry name" value="HTH_AraC-typ_CS"/>
</dbReference>
<sequence>VRYIIRGKALFEMDGTDVYVEENQVVYIPEGCMLSCRALDDYLEFISIRFTVSTQLRSNDILQEYYNIQPITDVGEDPDLLNYFQAVYENATTENTGKMFRIRGNLELIIAWLVEHAPKAVHQQSDQPEASFSVEAFRHREMRSSQIKRDPRIQVVVDYLISHPTEPLDSSFLSEMANMSKSSLRRLFKEHTGKSCREFVKELRLVVAARRLLTSAQRVEEIAYEVGYDDPNYFSRLFRETYGVSPQTYRKMQENEQ</sequence>
<dbReference type="AlphaFoldDB" id="A0A9D1Y9T2"/>
<gene>
    <name evidence="5" type="ORF">H9841_10615</name>
</gene>
<dbReference type="SMART" id="SM00342">
    <property type="entry name" value="HTH_ARAC"/>
    <property type="match status" value="1"/>
</dbReference>
<evidence type="ECO:0000256" key="2">
    <source>
        <dbReference type="ARBA" id="ARBA00023125"/>
    </source>
</evidence>
<dbReference type="GO" id="GO:0043565">
    <property type="term" value="F:sequence-specific DNA binding"/>
    <property type="evidence" value="ECO:0007669"/>
    <property type="project" value="InterPro"/>
</dbReference>
<organism evidence="5 6">
    <name type="scientific">Candidatus Flavonifractor merdigallinarum</name>
    <dbReference type="NCBI Taxonomy" id="2838589"/>
    <lineage>
        <taxon>Bacteria</taxon>
        <taxon>Bacillati</taxon>
        <taxon>Bacillota</taxon>
        <taxon>Clostridia</taxon>
        <taxon>Eubacteriales</taxon>
        <taxon>Oscillospiraceae</taxon>
        <taxon>Flavonifractor</taxon>
    </lineage>
</organism>
<dbReference type="Pfam" id="PF12833">
    <property type="entry name" value="HTH_18"/>
    <property type="match status" value="1"/>
</dbReference>
<reference evidence="5" key="1">
    <citation type="journal article" date="2021" name="PeerJ">
        <title>Extensive microbial diversity within the chicken gut microbiome revealed by metagenomics and culture.</title>
        <authorList>
            <person name="Gilroy R."/>
            <person name="Ravi A."/>
            <person name="Getino M."/>
            <person name="Pursley I."/>
            <person name="Horton D.L."/>
            <person name="Alikhan N.F."/>
            <person name="Baker D."/>
            <person name="Gharbi K."/>
            <person name="Hall N."/>
            <person name="Watson M."/>
            <person name="Adriaenssens E.M."/>
            <person name="Foster-Nyarko E."/>
            <person name="Jarju S."/>
            <person name="Secka A."/>
            <person name="Antonio M."/>
            <person name="Oren A."/>
            <person name="Chaudhuri R.R."/>
            <person name="La Ragione R."/>
            <person name="Hildebrand F."/>
            <person name="Pallen M.J."/>
        </authorList>
    </citation>
    <scope>NUCLEOTIDE SEQUENCE</scope>
    <source>
        <strain evidence="5">ChiBcec16_6824</strain>
    </source>
</reference>
<protein>
    <submittedName>
        <fullName evidence="5">AraC family transcriptional regulator</fullName>
    </submittedName>
</protein>
<evidence type="ECO:0000313" key="5">
    <source>
        <dbReference type="EMBL" id="HIY22334.1"/>
    </source>
</evidence>
<feature type="non-terminal residue" evidence="5">
    <location>
        <position position="1"/>
    </location>
</feature>
<name>A0A9D1Y9T2_9FIRM</name>
<dbReference type="InterPro" id="IPR020449">
    <property type="entry name" value="Tscrpt_reg_AraC-type_HTH"/>
</dbReference>
<dbReference type="Proteomes" id="UP000823868">
    <property type="component" value="Unassembled WGS sequence"/>
</dbReference>
<dbReference type="Gene3D" id="1.10.10.60">
    <property type="entry name" value="Homeodomain-like"/>
    <property type="match status" value="2"/>
</dbReference>
<dbReference type="GO" id="GO:0003700">
    <property type="term" value="F:DNA-binding transcription factor activity"/>
    <property type="evidence" value="ECO:0007669"/>
    <property type="project" value="InterPro"/>
</dbReference>
<dbReference type="PROSITE" id="PS00041">
    <property type="entry name" value="HTH_ARAC_FAMILY_1"/>
    <property type="match status" value="1"/>
</dbReference>
<evidence type="ECO:0000256" key="1">
    <source>
        <dbReference type="ARBA" id="ARBA00023015"/>
    </source>
</evidence>
<keyword evidence="1" id="KW-0805">Transcription regulation</keyword>
<evidence type="ECO:0000256" key="3">
    <source>
        <dbReference type="ARBA" id="ARBA00023163"/>
    </source>
</evidence>
<dbReference type="InterPro" id="IPR037923">
    <property type="entry name" value="HTH-like"/>
</dbReference>
<dbReference type="PANTHER" id="PTHR43280">
    <property type="entry name" value="ARAC-FAMILY TRANSCRIPTIONAL REGULATOR"/>
    <property type="match status" value="1"/>
</dbReference>
<dbReference type="EMBL" id="DXDX01000193">
    <property type="protein sequence ID" value="HIY22334.1"/>
    <property type="molecule type" value="Genomic_DNA"/>
</dbReference>
<reference evidence="5" key="2">
    <citation type="submission" date="2021-04" db="EMBL/GenBank/DDBJ databases">
        <authorList>
            <person name="Gilroy R."/>
        </authorList>
    </citation>
    <scope>NUCLEOTIDE SEQUENCE</scope>
    <source>
        <strain evidence="5">ChiBcec16_6824</strain>
    </source>
</reference>
<comment type="caution">
    <text evidence="5">The sequence shown here is derived from an EMBL/GenBank/DDBJ whole genome shotgun (WGS) entry which is preliminary data.</text>
</comment>
<evidence type="ECO:0000313" key="6">
    <source>
        <dbReference type="Proteomes" id="UP000823868"/>
    </source>
</evidence>
<dbReference type="SUPFAM" id="SSF46689">
    <property type="entry name" value="Homeodomain-like"/>
    <property type="match status" value="2"/>
</dbReference>
<dbReference type="InterPro" id="IPR009057">
    <property type="entry name" value="Homeodomain-like_sf"/>
</dbReference>
<keyword evidence="3" id="KW-0804">Transcription</keyword>
<dbReference type="PROSITE" id="PS01124">
    <property type="entry name" value="HTH_ARAC_FAMILY_2"/>
    <property type="match status" value="1"/>
</dbReference>